<sequence>SENPVDDLWEAIFKTTRVDLEDPVKAWEEHIEKLSIKANWLNDLDLKTLKYKASNGTDLEIELPEGHIWTASSSVNSKGEEFVPNMPTEEVFTLPHKDGVNGIVYASKPLIYKGNLIDEFWLRFKDGAVVDFDAKVGKETLQSIFDKDERARKLGEVALVPYDSPISNSNILFYNTLFDENASCHLALGKAYPTTIKNGENMSDEELAAHGVNDSLAHEDFMVGTPDLDIIGIKKDGTEIQIFKNGNWA</sequence>
<dbReference type="AlphaFoldDB" id="H3NLS6"/>
<keyword evidence="3" id="KW-1185">Reference proteome</keyword>
<dbReference type="PATRIC" id="fig|883114.3.peg.284"/>
<dbReference type="RefSeq" id="WP_005397233.1">
    <property type="nucleotide sequence ID" value="NZ_JH601088.1"/>
</dbReference>
<dbReference type="PANTHER" id="PTHR34448">
    <property type="entry name" value="AMINOPEPTIDASE"/>
    <property type="match status" value="1"/>
</dbReference>
<dbReference type="GO" id="GO:0046872">
    <property type="term" value="F:metal ion binding"/>
    <property type="evidence" value="ECO:0007669"/>
    <property type="project" value="UniProtKB-KW"/>
</dbReference>
<comment type="caution">
    <text evidence="2">The sequence shown here is derived from an EMBL/GenBank/DDBJ whole genome shotgun (WGS) entry which is preliminary data.</text>
</comment>
<dbReference type="HOGENOM" id="CLU_1113322_0_0_9"/>
<dbReference type="Pfam" id="PF02073">
    <property type="entry name" value="Peptidase_M29"/>
    <property type="match status" value="1"/>
</dbReference>
<dbReference type="PRINTS" id="PR00919">
    <property type="entry name" value="THERMOPTASE"/>
</dbReference>
<dbReference type="PANTHER" id="PTHR34448:SF3">
    <property type="entry name" value="AMINOPEPTIDASE AMPS"/>
    <property type="match status" value="1"/>
</dbReference>
<evidence type="ECO:0000313" key="2">
    <source>
        <dbReference type="EMBL" id="EHR35733.1"/>
    </source>
</evidence>
<evidence type="ECO:0000313" key="3">
    <source>
        <dbReference type="Proteomes" id="UP000004191"/>
    </source>
</evidence>
<proteinExistence type="predicted"/>
<organism evidence="2 3">
    <name type="scientific">Helcococcus kunzii ATCC 51366</name>
    <dbReference type="NCBI Taxonomy" id="883114"/>
    <lineage>
        <taxon>Bacteria</taxon>
        <taxon>Bacillati</taxon>
        <taxon>Bacillota</taxon>
        <taxon>Tissierellia</taxon>
        <taxon>Tissierellales</taxon>
        <taxon>Peptoniphilaceae</taxon>
        <taxon>Helcococcus</taxon>
    </lineage>
</organism>
<dbReference type="GO" id="GO:0004177">
    <property type="term" value="F:aminopeptidase activity"/>
    <property type="evidence" value="ECO:0007669"/>
    <property type="project" value="InterPro"/>
</dbReference>
<accession>H3NLS6</accession>
<dbReference type="EMBL" id="AGEI01000010">
    <property type="protein sequence ID" value="EHR35733.1"/>
    <property type="molecule type" value="Genomic_DNA"/>
</dbReference>
<dbReference type="InterPro" id="IPR000787">
    <property type="entry name" value="Peptidase_M29"/>
</dbReference>
<feature type="non-terminal residue" evidence="2">
    <location>
        <position position="1"/>
    </location>
</feature>
<dbReference type="InterPro" id="IPR052170">
    <property type="entry name" value="M29_Exopeptidase"/>
</dbReference>
<evidence type="ECO:0000256" key="1">
    <source>
        <dbReference type="ARBA" id="ARBA00022723"/>
    </source>
</evidence>
<name>H3NLS6_9FIRM</name>
<gene>
    <name evidence="2" type="ORF">HMPREF9709_00287</name>
</gene>
<evidence type="ECO:0008006" key="4">
    <source>
        <dbReference type="Google" id="ProtNLM"/>
    </source>
</evidence>
<dbReference type="Proteomes" id="UP000004191">
    <property type="component" value="Unassembled WGS sequence"/>
</dbReference>
<reference evidence="2 3" key="1">
    <citation type="submission" date="2012-01" db="EMBL/GenBank/DDBJ databases">
        <title>The Genome Sequence of Helcococcus kunzii ATCC 51366.</title>
        <authorList>
            <consortium name="The Broad Institute Genome Sequencing Platform"/>
            <person name="Earl A."/>
            <person name="Ward D."/>
            <person name="Feldgarden M."/>
            <person name="Gevers D."/>
            <person name="Huys G."/>
            <person name="Young S.K."/>
            <person name="Zeng Q."/>
            <person name="Gargeya S."/>
            <person name="Fitzgerald M."/>
            <person name="Haas B."/>
            <person name="Abouelleil A."/>
            <person name="Alvarado L."/>
            <person name="Arachchi H.M."/>
            <person name="Berlin A."/>
            <person name="Chapman S.B."/>
            <person name="Gearin G."/>
            <person name="Goldberg J."/>
            <person name="Griggs A."/>
            <person name="Gujja S."/>
            <person name="Hansen M."/>
            <person name="Heiman D."/>
            <person name="Howarth C."/>
            <person name="Larimer J."/>
            <person name="Lui A."/>
            <person name="MacDonald P.J.P."/>
            <person name="McCowen C."/>
            <person name="Montmayeur A."/>
            <person name="Murphy C."/>
            <person name="Neiman D."/>
            <person name="Pearson M."/>
            <person name="Priest M."/>
            <person name="Roberts A."/>
            <person name="Saif S."/>
            <person name="Shea T."/>
            <person name="Sisk P."/>
            <person name="Stolte C."/>
            <person name="Sykes S."/>
            <person name="Wortman J."/>
            <person name="Nusbaum C."/>
            <person name="Birren B."/>
        </authorList>
    </citation>
    <scope>NUCLEOTIDE SEQUENCE [LARGE SCALE GENOMIC DNA]</scope>
    <source>
        <strain evidence="2 3">ATCC 51366</strain>
    </source>
</reference>
<keyword evidence="1" id="KW-0479">Metal-binding</keyword>
<dbReference type="STRING" id="883114.HMPREF9709_00287"/>
<protein>
    <recommendedName>
        <fullName evidence="4">Aminopeptidase</fullName>
    </recommendedName>
</protein>
<dbReference type="GeneID" id="96999849"/>
<dbReference type="GO" id="GO:0006508">
    <property type="term" value="P:proteolysis"/>
    <property type="evidence" value="ECO:0007669"/>
    <property type="project" value="InterPro"/>
</dbReference>
<dbReference type="SUPFAM" id="SSF144052">
    <property type="entry name" value="Thermophilic metalloprotease-like"/>
    <property type="match status" value="1"/>
</dbReference>